<evidence type="ECO:0000313" key="2">
    <source>
        <dbReference type="EMBL" id="MBJ7536979.1"/>
    </source>
</evidence>
<keyword evidence="1" id="KW-1133">Transmembrane helix</keyword>
<sequence length="66" mass="7682">MLDVKKIFFERCFCMFDVLVLQILYVGMVQLSQLGLGIVERFFISLVCWVVLKIVIELIREKVGAE</sequence>
<keyword evidence="1" id="KW-0472">Membrane</keyword>
<keyword evidence="3" id="KW-1185">Reference proteome</keyword>
<dbReference type="Proteomes" id="UP000628710">
    <property type="component" value="Unassembled WGS sequence"/>
</dbReference>
<protein>
    <submittedName>
        <fullName evidence="2">Uncharacterized protein</fullName>
    </submittedName>
</protein>
<gene>
    <name evidence="2" type="ORF">I8J31_04715</name>
</gene>
<dbReference type="AlphaFoldDB" id="A0A934MVF7"/>
<organism evidence="2 3">
    <name type="scientific">Marinomonas transparens</name>
    <dbReference type="NCBI Taxonomy" id="2795388"/>
    <lineage>
        <taxon>Bacteria</taxon>
        <taxon>Pseudomonadati</taxon>
        <taxon>Pseudomonadota</taxon>
        <taxon>Gammaproteobacteria</taxon>
        <taxon>Oceanospirillales</taxon>
        <taxon>Oceanospirillaceae</taxon>
        <taxon>Marinomonas</taxon>
    </lineage>
</organism>
<evidence type="ECO:0000313" key="3">
    <source>
        <dbReference type="Proteomes" id="UP000628710"/>
    </source>
</evidence>
<reference evidence="2" key="1">
    <citation type="submission" date="2020-12" db="EMBL/GenBank/DDBJ databases">
        <title>Marinomonas arctica sp. nov., a psychrotolerant bacterium isolated from the Arctic.</title>
        <authorList>
            <person name="Zhang Y."/>
        </authorList>
    </citation>
    <scope>NUCLEOTIDE SEQUENCE</scope>
    <source>
        <strain evidence="2">C1424</strain>
    </source>
</reference>
<proteinExistence type="predicted"/>
<feature type="transmembrane region" description="Helical" evidence="1">
    <location>
        <begin position="38"/>
        <end position="56"/>
    </location>
</feature>
<dbReference type="EMBL" id="JAEMNX010000003">
    <property type="protein sequence ID" value="MBJ7536979.1"/>
    <property type="molecule type" value="Genomic_DNA"/>
</dbReference>
<accession>A0A934MVF7</accession>
<name>A0A934MVF7_9GAMM</name>
<evidence type="ECO:0000256" key="1">
    <source>
        <dbReference type="SAM" id="Phobius"/>
    </source>
</evidence>
<comment type="caution">
    <text evidence="2">The sequence shown here is derived from an EMBL/GenBank/DDBJ whole genome shotgun (WGS) entry which is preliminary data.</text>
</comment>
<feature type="transmembrane region" description="Helical" evidence="1">
    <location>
        <begin position="12"/>
        <end position="32"/>
    </location>
</feature>
<dbReference type="RefSeq" id="WP_199467159.1">
    <property type="nucleotide sequence ID" value="NZ_JAEMNX010000003.1"/>
</dbReference>
<keyword evidence="1" id="KW-0812">Transmembrane</keyword>